<accession>A0A4S8M7G7</accession>
<sequence length="100" mass="11260">MTSKEGIKAPRENDFRRHNICTKVVDLILGVYFMSQSKTLPTTRLPPILDTPKRAEHNMQKAAPKKTTDKNAKEGTKTVVTVPRHDERNSCGERSLKVAT</sequence>
<organism evidence="2 3">
    <name type="scientific">Dendrothele bispora (strain CBS 962.96)</name>
    <dbReference type="NCBI Taxonomy" id="1314807"/>
    <lineage>
        <taxon>Eukaryota</taxon>
        <taxon>Fungi</taxon>
        <taxon>Dikarya</taxon>
        <taxon>Basidiomycota</taxon>
        <taxon>Agaricomycotina</taxon>
        <taxon>Agaricomycetes</taxon>
        <taxon>Agaricomycetidae</taxon>
        <taxon>Agaricales</taxon>
        <taxon>Agaricales incertae sedis</taxon>
        <taxon>Dendrothele</taxon>
    </lineage>
</organism>
<evidence type="ECO:0000313" key="3">
    <source>
        <dbReference type="Proteomes" id="UP000297245"/>
    </source>
</evidence>
<evidence type="ECO:0000313" key="2">
    <source>
        <dbReference type="EMBL" id="THU98090.1"/>
    </source>
</evidence>
<dbReference type="EMBL" id="ML179143">
    <property type="protein sequence ID" value="THU98090.1"/>
    <property type="molecule type" value="Genomic_DNA"/>
</dbReference>
<dbReference type="Proteomes" id="UP000297245">
    <property type="component" value="Unassembled WGS sequence"/>
</dbReference>
<feature type="compositionally biased region" description="Basic and acidic residues" evidence="1">
    <location>
        <begin position="83"/>
        <end position="100"/>
    </location>
</feature>
<name>A0A4S8M7G7_DENBC</name>
<gene>
    <name evidence="2" type="ORF">K435DRAFT_965128</name>
</gene>
<feature type="compositionally biased region" description="Basic and acidic residues" evidence="1">
    <location>
        <begin position="66"/>
        <end position="76"/>
    </location>
</feature>
<feature type="region of interest" description="Disordered" evidence="1">
    <location>
        <begin position="55"/>
        <end position="100"/>
    </location>
</feature>
<reference evidence="2 3" key="1">
    <citation type="journal article" date="2019" name="Nat. Ecol. Evol.">
        <title>Megaphylogeny resolves global patterns of mushroom evolution.</title>
        <authorList>
            <person name="Varga T."/>
            <person name="Krizsan K."/>
            <person name="Foldi C."/>
            <person name="Dima B."/>
            <person name="Sanchez-Garcia M."/>
            <person name="Sanchez-Ramirez S."/>
            <person name="Szollosi G.J."/>
            <person name="Szarkandi J.G."/>
            <person name="Papp V."/>
            <person name="Albert L."/>
            <person name="Andreopoulos W."/>
            <person name="Angelini C."/>
            <person name="Antonin V."/>
            <person name="Barry K.W."/>
            <person name="Bougher N.L."/>
            <person name="Buchanan P."/>
            <person name="Buyck B."/>
            <person name="Bense V."/>
            <person name="Catcheside P."/>
            <person name="Chovatia M."/>
            <person name="Cooper J."/>
            <person name="Damon W."/>
            <person name="Desjardin D."/>
            <person name="Finy P."/>
            <person name="Geml J."/>
            <person name="Haridas S."/>
            <person name="Hughes K."/>
            <person name="Justo A."/>
            <person name="Karasinski D."/>
            <person name="Kautmanova I."/>
            <person name="Kiss B."/>
            <person name="Kocsube S."/>
            <person name="Kotiranta H."/>
            <person name="LaButti K.M."/>
            <person name="Lechner B.E."/>
            <person name="Liimatainen K."/>
            <person name="Lipzen A."/>
            <person name="Lukacs Z."/>
            <person name="Mihaltcheva S."/>
            <person name="Morgado L.N."/>
            <person name="Niskanen T."/>
            <person name="Noordeloos M.E."/>
            <person name="Ohm R.A."/>
            <person name="Ortiz-Santana B."/>
            <person name="Ovrebo C."/>
            <person name="Racz N."/>
            <person name="Riley R."/>
            <person name="Savchenko A."/>
            <person name="Shiryaev A."/>
            <person name="Soop K."/>
            <person name="Spirin V."/>
            <person name="Szebenyi C."/>
            <person name="Tomsovsky M."/>
            <person name="Tulloss R.E."/>
            <person name="Uehling J."/>
            <person name="Grigoriev I.V."/>
            <person name="Vagvolgyi C."/>
            <person name="Papp T."/>
            <person name="Martin F.M."/>
            <person name="Miettinen O."/>
            <person name="Hibbett D.S."/>
            <person name="Nagy L.G."/>
        </authorList>
    </citation>
    <scope>NUCLEOTIDE SEQUENCE [LARGE SCALE GENOMIC DNA]</scope>
    <source>
        <strain evidence="2 3">CBS 962.96</strain>
    </source>
</reference>
<protein>
    <submittedName>
        <fullName evidence="2">Uncharacterized protein</fullName>
    </submittedName>
</protein>
<dbReference type="AlphaFoldDB" id="A0A4S8M7G7"/>
<evidence type="ECO:0000256" key="1">
    <source>
        <dbReference type="SAM" id="MobiDB-lite"/>
    </source>
</evidence>
<keyword evidence="3" id="KW-1185">Reference proteome</keyword>
<proteinExistence type="predicted"/>